<dbReference type="GO" id="GO:0010142">
    <property type="term" value="P:farnesyl diphosphate biosynthetic process, mevalonate pathway"/>
    <property type="evidence" value="ECO:0007669"/>
    <property type="project" value="InterPro"/>
</dbReference>
<feature type="binding site" evidence="5">
    <location>
        <position position="683"/>
    </location>
    <ligand>
        <name>CoA</name>
        <dbReference type="ChEBI" id="CHEBI:57287"/>
    </ligand>
</feature>
<keyword evidence="10" id="KW-1185">Reference proteome</keyword>
<feature type="active site" description="Proton donor/acceptor" evidence="4">
    <location>
        <position position="731"/>
    </location>
</feature>
<dbReference type="InterPro" id="IPR013528">
    <property type="entry name" value="HMG_CoA_synth_N"/>
</dbReference>
<comment type="similarity">
    <text evidence="1">Belongs to the thiolase-like superfamily. HMG-CoA synthase family.</text>
</comment>
<feature type="active site" description="Proton donor/acceptor" evidence="4">
    <location>
        <position position="557"/>
    </location>
</feature>
<dbReference type="GO" id="GO:0006696">
    <property type="term" value="P:ergosterol biosynthetic process"/>
    <property type="evidence" value="ECO:0007669"/>
    <property type="project" value="TreeGrafter"/>
</dbReference>
<evidence type="ECO:0000256" key="1">
    <source>
        <dbReference type="ARBA" id="ARBA00007061"/>
    </source>
</evidence>
<feature type="signal peptide" evidence="6">
    <location>
        <begin position="1"/>
        <end position="20"/>
    </location>
</feature>
<dbReference type="KEGG" id="clup:CLUP02_16264"/>
<evidence type="ECO:0000256" key="6">
    <source>
        <dbReference type="SAM" id="SignalP"/>
    </source>
</evidence>
<sequence>MYRLASWTCILNAAISLLDPESTCVAAPQVTAEMIVPSNDSLWRAPSAEEWARNKEWQAYKPVNLVETSRRVFTGEYPAVAMSSFGLLTLIGALVANICARERYSPEMAPILDREYCAKIERSLQAWETLWRSHPHAGGSQSMKSDPKMTDCLCLLNSAYHHLYMGQELQILKRIAKEPRCHLAVPNFPTERKVLVVIKYATTSWLADTVTGIAHRQRKAAFEFGGLGPMVAYETALIISWWLSLRQSLTSPPSVSVLEGERESLEAIGHLFQDISKELDEQCITFDGDLSDLRSRALFHYQVLLGQWPSHLDCPREKKPDVSRYDGTALTKSNGVAAQFVESQKDYDTPWTGDWSARLVPEQKYQVQFTSNFDGSKNGNNERISIFACLSIHLSCNGFSLSGCTRCCVDRTSLFSQEKSSLFVSRRLNWVTEKAIISWAVLLAFRLLISGHAQHQAPASIVQFKQISFSFAMAFPENVGIKAMEIYVPGQCLDQSLFEQHQGVSAGKYTIGLGLKYMNFCNDREDASSMALTAISSLMRKYDINPNSIGRLEVGTESLVDKAKSVKTVLTQLFEPAGNTSLEGIDTINACYGGTSALFNAVNWVESRSWDGRNAIVVASDIALYNEPASRPTGGAGCVAMLVGPNALLSMEPALKGTFMTHAYDFYKPDLKAEFPLVNGHESLRSYMSALDGCYQRLREKVEAANQRTNGLGPKTDTNNLLNIFNYMAFHTPNCKIVSKSYGRLLYNDFRLDSDKSRWEATLTEELRGLSYEESLKSKELEKIFVTQSKDLFKARVEPCIAAPTLCGNMYTASLYCSLISLISHIDLRDSVGKTIGMFSYGSGIASTLYGLKITGDLSEMVQKIDLMKRLEQREICTPEQYEEAYGAKGYEPAGSIEVMAPGTYYLQRVDDAYRRFYAVKP</sequence>
<feature type="domain" description="Hydroxymethylglutaryl-coenzyme A synthase N-terminal" evidence="7">
    <location>
        <begin position="476"/>
        <end position="647"/>
    </location>
</feature>
<dbReference type="InterPro" id="IPR013746">
    <property type="entry name" value="HMG_CoA_synt_C_dom"/>
</dbReference>
<gene>
    <name evidence="9" type="ORF">CLUP02_16264</name>
</gene>
<proteinExistence type="inferred from homology"/>
<dbReference type="FunFam" id="3.40.47.10:FF:000008">
    <property type="entry name" value="3-hydroxy-3-methylglutaryl coenzyme A synthase"/>
    <property type="match status" value="1"/>
</dbReference>
<organism evidence="9 10">
    <name type="scientific">Colletotrichum lupini</name>
    <dbReference type="NCBI Taxonomy" id="145971"/>
    <lineage>
        <taxon>Eukaryota</taxon>
        <taxon>Fungi</taxon>
        <taxon>Dikarya</taxon>
        <taxon>Ascomycota</taxon>
        <taxon>Pezizomycotina</taxon>
        <taxon>Sordariomycetes</taxon>
        <taxon>Hypocreomycetidae</taxon>
        <taxon>Glomerellales</taxon>
        <taxon>Glomerellaceae</taxon>
        <taxon>Colletotrichum</taxon>
        <taxon>Colletotrichum acutatum species complex</taxon>
    </lineage>
</organism>
<dbReference type="Pfam" id="PF01154">
    <property type="entry name" value="HMG_CoA_synt_N"/>
    <property type="match status" value="1"/>
</dbReference>
<evidence type="ECO:0000313" key="10">
    <source>
        <dbReference type="Proteomes" id="UP000830671"/>
    </source>
</evidence>
<keyword evidence="2" id="KW-0808">Transferase</keyword>
<dbReference type="Gene3D" id="3.40.47.10">
    <property type="match status" value="1"/>
</dbReference>
<dbReference type="InterPro" id="IPR016039">
    <property type="entry name" value="Thiolase-like"/>
</dbReference>
<evidence type="ECO:0000256" key="4">
    <source>
        <dbReference type="PIRSR" id="PIRSR610122-1"/>
    </source>
</evidence>
<dbReference type="Pfam" id="PF08540">
    <property type="entry name" value="HMG_CoA_synt_C"/>
    <property type="match status" value="1"/>
</dbReference>
<accession>A0A9Q8T7I9</accession>
<dbReference type="CDD" id="cd00827">
    <property type="entry name" value="init_cond_enzymes"/>
    <property type="match status" value="1"/>
</dbReference>
<feature type="binding site" evidence="5">
    <location>
        <position position="736"/>
    </location>
    <ligand>
        <name>CoA</name>
        <dbReference type="ChEBI" id="CHEBI:57287"/>
    </ligand>
</feature>
<evidence type="ECO:0000256" key="3">
    <source>
        <dbReference type="ARBA" id="ARBA00023098"/>
    </source>
</evidence>
<name>A0A9Q8T7I9_9PEZI</name>
<evidence type="ECO:0000259" key="8">
    <source>
        <dbReference type="Pfam" id="PF08540"/>
    </source>
</evidence>
<evidence type="ECO:0000313" key="9">
    <source>
        <dbReference type="EMBL" id="UQC90734.1"/>
    </source>
</evidence>
<dbReference type="AlphaFoldDB" id="A0A9Q8T7I9"/>
<dbReference type="InterPro" id="IPR010122">
    <property type="entry name" value="HMG_CoA_synthase_euk"/>
</dbReference>
<evidence type="ECO:0000256" key="2">
    <source>
        <dbReference type="ARBA" id="ARBA00022679"/>
    </source>
</evidence>
<feature type="active site" description="Acyl-thioester intermediate" evidence="4">
    <location>
        <position position="591"/>
    </location>
</feature>
<dbReference type="GeneID" id="73350198"/>
<dbReference type="PANTHER" id="PTHR43323">
    <property type="entry name" value="3-HYDROXY-3-METHYLGLUTARYL COENZYME A SYNTHASE"/>
    <property type="match status" value="1"/>
</dbReference>
<evidence type="ECO:0000259" key="7">
    <source>
        <dbReference type="Pfam" id="PF01154"/>
    </source>
</evidence>
<dbReference type="SUPFAM" id="SSF53901">
    <property type="entry name" value="Thiolase-like"/>
    <property type="match status" value="2"/>
</dbReference>
<reference evidence="9" key="1">
    <citation type="journal article" date="2021" name="Mol. Plant Microbe Interact.">
        <title>Complete Genome Sequence of the Plant-Pathogenic Fungus Colletotrichum lupini.</title>
        <authorList>
            <person name="Baroncelli R."/>
            <person name="Pensec F."/>
            <person name="Da Lio D."/>
            <person name="Boufleur T."/>
            <person name="Vicente I."/>
            <person name="Sarrocco S."/>
            <person name="Picot A."/>
            <person name="Baraldi E."/>
            <person name="Sukno S."/>
            <person name="Thon M."/>
            <person name="Le Floch G."/>
        </authorList>
    </citation>
    <scope>NUCLEOTIDE SEQUENCE</scope>
    <source>
        <strain evidence="9">IMI 504893</strain>
    </source>
</reference>
<keyword evidence="3" id="KW-0443">Lipid metabolism</keyword>
<feature type="binding site" evidence="5">
    <location>
        <position position="740"/>
    </location>
    <ligand>
        <name>CoA</name>
        <dbReference type="ChEBI" id="CHEBI:57287"/>
    </ligand>
</feature>
<dbReference type="NCBIfam" id="TIGR01833">
    <property type="entry name" value="HMG-CoA-S_euk"/>
    <property type="match status" value="1"/>
</dbReference>
<dbReference type="GO" id="GO:0006084">
    <property type="term" value="P:acetyl-CoA metabolic process"/>
    <property type="evidence" value="ECO:0007669"/>
    <property type="project" value="InterPro"/>
</dbReference>
<keyword evidence="6" id="KW-0732">Signal</keyword>
<feature type="chain" id="PRO_5040394510" evidence="6">
    <location>
        <begin position="21"/>
        <end position="922"/>
    </location>
</feature>
<protein>
    <submittedName>
        <fullName evidence="9">Hydroxymethylglutaryl-CoA synthase</fullName>
    </submittedName>
</protein>
<dbReference type="PANTHER" id="PTHR43323:SF2">
    <property type="entry name" value="HYDROXYMETHYLGLUTARYL-COA SYNTHASE"/>
    <property type="match status" value="1"/>
</dbReference>
<evidence type="ECO:0000256" key="5">
    <source>
        <dbReference type="PIRSR" id="PIRSR610122-2"/>
    </source>
</evidence>
<dbReference type="Proteomes" id="UP000830671">
    <property type="component" value="Chromosome 9"/>
</dbReference>
<dbReference type="EMBL" id="CP019481">
    <property type="protein sequence ID" value="UQC90734.1"/>
    <property type="molecule type" value="Genomic_DNA"/>
</dbReference>
<dbReference type="RefSeq" id="XP_049152335.1">
    <property type="nucleotide sequence ID" value="XM_049295188.1"/>
</dbReference>
<feature type="domain" description="Hydroxymethylglutaryl-coenzyme A synthase C-terminal" evidence="8">
    <location>
        <begin position="651"/>
        <end position="921"/>
    </location>
</feature>
<dbReference type="GO" id="GO:0004421">
    <property type="term" value="F:hydroxymethylglutaryl-CoA synthase activity"/>
    <property type="evidence" value="ECO:0007669"/>
    <property type="project" value="InterPro"/>
</dbReference>